<evidence type="ECO:0000313" key="2">
    <source>
        <dbReference type="Proteomes" id="UP000325313"/>
    </source>
</evidence>
<evidence type="ECO:0000313" key="1">
    <source>
        <dbReference type="EMBL" id="KAA1133454.1"/>
    </source>
</evidence>
<comment type="caution">
    <text evidence="1">The sequence shown here is derived from an EMBL/GenBank/DDBJ whole genome shotgun (WGS) entry which is preliminary data.</text>
</comment>
<dbReference type="Proteomes" id="UP000325313">
    <property type="component" value="Unassembled WGS sequence"/>
</dbReference>
<reference evidence="1 2" key="1">
    <citation type="submission" date="2019-05" db="EMBL/GenBank/DDBJ databases">
        <title>Emergence of the Ug99 lineage of the wheat stem rust pathogen through somatic hybridization.</title>
        <authorList>
            <person name="Li F."/>
            <person name="Upadhyaya N.M."/>
            <person name="Sperschneider J."/>
            <person name="Matny O."/>
            <person name="Nguyen-Phuc H."/>
            <person name="Mago R."/>
            <person name="Raley C."/>
            <person name="Miller M.E."/>
            <person name="Silverstein K.A.T."/>
            <person name="Henningsen E."/>
            <person name="Hirsch C.D."/>
            <person name="Visser B."/>
            <person name="Pretorius Z.A."/>
            <person name="Steffenson B.J."/>
            <person name="Schwessinger B."/>
            <person name="Dodds P.N."/>
            <person name="Figueroa M."/>
        </authorList>
    </citation>
    <scope>NUCLEOTIDE SEQUENCE [LARGE SCALE GENOMIC DNA]</scope>
    <source>
        <strain evidence="1 2">Ug99</strain>
    </source>
</reference>
<dbReference type="EMBL" id="VDEP01000071">
    <property type="protein sequence ID" value="KAA1133454.1"/>
    <property type="molecule type" value="Genomic_DNA"/>
</dbReference>
<protein>
    <submittedName>
        <fullName evidence="1">Uncharacterized protein</fullName>
    </submittedName>
</protein>
<organism evidence="1 2">
    <name type="scientific">Puccinia graminis f. sp. tritici</name>
    <dbReference type="NCBI Taxonomy" id="56615"/>
    <lineage>
        <taxon>Eukaryota</taxon>
        <taxon>Fungi</taxon>
        <taxon>Dikarya</taxon>
        <taxon>Basidiomycota</taxon>
        <taxon>Pucciniomycotina</taxon>
        <taxon>Pucciniomycetes</taxon>
        <taxon>Pucciniales</taxon>
        <taxon>Pucciniaceae</taxon>
        <taxon>Puccinia</taxon>
    </lineage>
</organism>
<gene>
    <name evidence="1" type="ORF">PGTUg99_014109</name>
</gene>
<proteinExistence type="predicted"/>
<accession>A0A5B0SAF1</accession>
<name>A0A5B0SAF1_PUCGR</name>
<sequence length="145" mass="16483">MKDKPINRSSGWPVLPLSITPNYLRPLHTIHHLTMHLLASILLLLSISMNLEASPRVAPSPNFQCNDPLRAMAVCGLRYIDRETTIVWYRMAMANEVPQKYRQWNCGYTEMFCCDPVETSSLPILPNSAWEIDVNKSCNPAKIAK</sequence>
<dbReference type="AlphaFoldDB" id="A0A5B0SAF1"/>